<proteinExistence type="inferred from homology"/>
<dbReference type="SUPFAM" id="SSF53335">
    <property type="entry name" value="S-adenosyl-L-methionine-dependent methyltransferases"/>
    <property type="match status" value="1"/>
</dbReference>
<dbReference type="InterPro" id="IPR013216">
    <property type="entry name" value="Methyltransf_11"/>
</dbReference>
<dbReference type="PANTHER" id="PTHR44942:SF4">
    <property type="entry name" value="METHYLTRANSFERASE TYPE 11 DOMAIN-CONTAINING PROTEIN"/>
    <property type="match status" value="1"/>
</dbReference>
<dbReference type="Proteomes" id="UP000800041">
    <property type="component" value="Unassembled WGS sequence"/>
</dbReference>
<evidence type="ECO:0000256" key="1">
    <source>
        <dbReference type="ARBA" id="ARBA00008361"/>
    </source>
</evidence>
<dbReference type="InterPro" id="IPR029063">
    <property type="entry name" value="SAM-dependent_MTases_sf"/>
</dbReference>
<dbReference type="OrthoDB" id="10027013at2759"/>
<keyword evidence="6" id="KW-1185">Reference proteome</keyword>
<reference evidence="5" key="1">
    <citation type="journal article" date="2020" name="Stud. Mycol.">
        <title>101 Dothideomycetes genomes: a test case for predicting lifestyles and emergence of pathogens.</title>
        <authorList>
            <person name="Haridas S."/>
            <person name="Albert R."/>
            <person name="Binder M."/>
            <person name="Bloem J."/>
            <person name="Labutti K."/>
            <person name="Salamov A."/>
            <person name="Andreopoulos B."/>
            <person name="Baker S."/>
            <person name="Barry K."/>
            <person name="Bills G."/>
            <person name="Bluhm B."/>
            <person name="Cannon C."/>
            <person name="Castanera R."/>
            <person name="Culley D."/>
            <person name="Daum C."/>
            <person name="Ezra D."/>
            <person name="Gonzalez J."/>
            <person name="Henrissat B."/>
            <person name="Kuo A."/>
            <person name="Liang C."/>
            <person name="Lipzen A."/>
            <person name="Lutzoni F."/>
            <person name="Magnuson J."/>
            <person name="Mondo S."/>
            <person name="Nolan M."/>
            <person name="Ohm R."/>
            <person name="Pangilinan J."/>
            <person name="Park H.-J."/>
            <person name="Ramirez L."/>
            <person name="Alfaro M."/>
            <person name="Sun H."/>
            <person name="Tritt A."/>
            <person name="Yoshinaga Y."/>
            <person name="Zwiers L.-H."/>
            <person name="Turgeon B."/>
            <person name="Goodwin S."/>
            <person name="Spatafora J."/>
            <person name="Crous P."/>
            <person name="Grigoriev I."/>
        </authorList>
    </citation>
    <scope>NUCLEOTIDE SEQUENCE</scope>
    <source>
        <strain evidence="5">CBS 113979</strain>
    </source>
</reference>
<keyword evidence="2" id="KW-0489">Methyltransferase</keyword>
<dbReference type="GO" id="GO:0032259">
    <property type="term" value="P:methylation"/>
    <property type="evidence" value="ECO:0007669"/>
    <property type="project" value="UniProtKB-KW"/>
</dbReference>
<dbReference type="PANTHER" id="PTHR44942">
    <property type="entry name" value="METHYLTRANSF_11 DOMAIN-CONTAINING PROTEIN"/>
    <property type="match status" value="1"/>
</dbReference>
<dbReference type="GO" id="GO:0008757">
    <property type="term" value="F:S-adenosylmethionine-dependent methyltransferase activity"/>
    <property type="evidence" value="ECO:0007669"/>
    <property type="project" value="InterPro"/>
</dbReference>
<dbReference type="Pfam" id="PF08241">
    <property type="entry name" value="Methyltransf_11"/>
    <property type="match status" value="1"/>
</dbReference>
<evidence type="ECO:0000313" key="5">
    <source>
        <dbReference type="EMBL" id="KAF1991688.1"/>
    </source>
</evidence>
<feature type="domain" description="Methyltransferase type 11" evidence="4">
    <location>
        <begin position="48"/>
        <end position="147"/>
    </location>
</feature>
<comment type="similarity">
    <text evidence="1">Belongs to the methyltransferase superfamily.</text>
</comment>
<keyword evidence="3" id="KW-0808">Transferase</keyword>
<protein>
    <recommendedName>
        <fullName evidence="4">Methyltransferase type 11 domain-containing protein</fullName>
    </recommendedName>
</protein>
<dbReference type="AlphaFoldDB" id="A0A6G1HFI0"/>
<evidence type="ECO:0000259" key="4">
    <source>
        <dbReference type="Pfam" id="PF08241"/>
    </source>
</evidence>
<sequence length="316" mass="35605">MSTPPASHGWEYPWESYTVHRPKYPQSLWDRILSYHQEHNGHFDSVHDVGAGAGQASAVLAHHFEIICVTEPSGVNMSTAMAKLESIDFLSSITHPIQYTYTQAPAEEARLAMSVDMVTFFESIHWTDAERSIRQVTRDLKPNGTLALVFYNAFPYVSDNDTVDRLWKQIFAGCFAKAAEAPKLRRPIEQGNVGLDFVPLPADLYREGARRTNINCRSLGSKAFLNEFGEALEAPSRVGPTDVVEEIEDLHSWSKIVGADWFEAYLGTVITQFDLEDEKYGQEKELFHEMTKTLESREVTVTWSAAIVLATRKTSI</sequence>
<gene>
    <name evidence="5" type="ORF">K402DRAFT_416963</name>
</gene>
<evidence type="ECO:0000256" key="2">
    <source>
        <dbReference type="ARBA" id="ARBA00022603"/>
    </source>
</evidence>
<evidence type="ECO:0000313" key="6">
    <source>
        <dbReference type="Proteomes" id="UP000800041"/>
    </source>
</evidence>
<dbReference type="InterPro" id="IPR051052">
    <property type="entry name" value="Diverse_substrate_MTase"/>
</dbReference>
<dbReference type="Gene3D" id="3.40.50.150">
    <property type="entry name" value="Vaccinia Virus protein VP39"/>
    <property type="match status" value="1"/>
</dbReference>
<accession>A0A6G1HFI0</accession>
<evidence type="ECO:0000256" key="3">
    <source>
        <dbReference type="ARBA" id="ARBA00022679"/>
    </source>
</evidence>
<name>A0A6G1HFI0_9PEZI</name>
<dbReference type="EMBL" id="ML977139">
    <property type="protein sequence ID" value="KAF1991688.1"/>
    <property type="molecule type" value="Genomic_DNA"/>
</dbReference>
<organism evidence="5 6">
    <name type="scientific">Aulographum hederae CBS 113979</name>
    <dbReference type="NCBI Taxonomy" id="1176131"/>
    <lineage>
        <taxon>Eukaryota</taxon>
        <taxon>Fungi</taxon>
        <taxon>Dikarya</taxon>
        <taxon>Ascomycota</taxon>
        <taxon>Pezizomycotina</taxon>
        <taxon>Dothideomycetes</taxon>
        <taxon>Pleosporomycetidae</taxon>
        <taxon>Aulographales</taxon>
        <taxon>Aulographaceae</taxon>
    </lineage>
</organism>